<gene>
    <name evidence="2" type="primary">jg10163</name>
    <name evidence="2" type="ORF">PAEG_LOCUS10832</name>
</gene>
<proteinExistence type="predicted"/>
<dbReference type="AlphaFoldDB" id="A0A8S4R9C2"/>
<keyword evidence="3" id="KW-1185">Reference proteome</keyword>
<protein>
    <submittedName>
        <fullName evidence="2">Jg10163 protein</fullName>
    </submittedName>
</protein>
<dbReference type="OrthoDB" id="7480716at2759"/>
<name>A0A8S4R9C2_9NEOP</name>
<organism evidence="2 3">
    <name type="scientific">Pararge aegeria aegeria</name>
    <dbReference type="NCBI Taxonomy" id="348720"/>
    <lineage>
        <taxon>Eukaryota</taxon>
        <taxon>Metazoa</taxon>
        <taxon>Ecdysozoa</taxon>
        <taxon>Arthropoda</taxon>
        <taxon>Hexapoda</taxon>
        <taxon>Insecta</taxon>
        <taxon>Pterygota</taxon>
        <taxon>Neoptera</taxon>
        <taxon>Endopterygota</taxon>
        <taxon>Lepidoptera</taxon>
        <taxon>Glossata</taxon>
        <taxon>Ditrysia</taxon>
        <taxon>Papilionoidea</taxon>
        <taxon>Nymphalidae</taxon>
        <taxon>Satyrinae</taxon>
        <taxon>Satyrini</taxon>
        <taxon>Parargina</taxon>
        <taxon>Pararge</taxon>
    </lineage>
</organism>
<dbReference type="Proteomes" id="UP000838756">
    <property type="component" value="Unassembled WGS sequence"/>
</dbReference>
<feature type="compositionally biased region" description="Basic and acidic residues" evidence="1">
    <location>
        <begin position="71"/>
        <end position="80"/>
    </location>
</feature>
<evidence type="ECO:0000313" key="2">
    <source>
        <dbReference type="EMBL" id="CAH2232602.1"/>
    </source>
</evidence>
<evidence type="ECO:0000313" key="3">
    <source>
        <dbReference type="Proteomes" id="UP000838756"/>
    </source>
</evidence>
<accession>A0A8S4R9C2</accession>
<sequence length="136" mass="15088">MNCKYYCDRTLGWMMNNKIIVFLSLLCFCLFVSTLALSSQRNGLRNEVNELKERLDNLTTTTVAPAGADTTTEKTTEKTTEPPPSAPQDTNTGENNTGEKAAPIENQRSLDTTDGEFIDSPDQIVVDSKLLELIRP</sequence>
<evidence type="ECO:0000256" key="1">
    <source>
        <dbReference type="SAM" id="MobiDB-lite"/>
    </source>
</evidence>
<dbReference type="EMBL" id="CAKXAJ010024910">
    <property type="protein sequence ID" value="CAH2232602.1"/>
    <property type="molecule type" value="Genomic_DNA"/>
</dbReference>
<comment type="caution">
    <text evidence="2">The sequence shown here is derived from an EMBL/GenBank/DDBJ whole genome shotgun (WGS) entry which is preliminary data.</text>
</comment>
<reference evidence="2" key="1">
    <citation type="submission" date="2022-03" db="EMBL/GenBank/DDBJ databases">
        <authorList>
            <person name="Lindestad O."/>
        </authorList>
    </citation>
    <scope>NUCLEOTIDE SEQUENCE</scope>
</reference>
<feature type="compositionally biased region" description="Polar residues" evidence="1">
    <location>
        <begin position="87"/>
        <end position="98"/>
    </location>
</feature>
<feature type="region of interest" description="Disordered" evidence="1">
    <location>
        <begin position="53"/>
        <end position="122"/>
    </location>
</feature>